<accession>A0A4Z0GUQ5</accession>
<reference evidence="1 2" key="1">
    <citation type="journal article" date="2015" name="Int. J. Syst. Evol. Microbiol.">
        <title>Sporolactobacillus shoreae sp. nov. and Sporolactobacillus spathodeae sp. nov., two spore-forming lactic acid bacteria isolated from tree barks in Thailand.</title>
        <authorList>
            <person name="Thamacharoensuk T."/>
            <person name="Kitahara M."/>
            <person name="Ohkuma M."/>
            <person name="Thongchul N."/>
            <person name="Tanasupawat S."/>
        </authorList>
    </citation>
    <scope>NUCLEOTIDE SEQUENCE [LARGE SCALE GENOMIC DNA]</scope>
    <source>
        <strain evidence="1 2">BK92</strain>
    </source>
</reference>
<evidence type="ECO:0000313" key="2">
    <source>
        <dbReference type="Proteomes" id="UP000298347"/>
    </source>
</evidence>
<organism evidence="1 2">
    <name type="scientific">Sporolactobacillus shoreae</name>
    <dbReference type="NCBI Taxonomy" id="1465501"/>
    <lineage>
        <taxon>Bacteria</taxon>
        <taxon>Bacillati</taxon>
        <taxon>Bacillota</taxon>
        <taxon>Bacilli</taxon>
        <taxon>Bacillales</taxon>
        <taxon>Sporolactobacillaceae</taxon>
        <taxon>Sporolactobacillus</taxon>
    </lineage>
</organism>
<name>A0A4Z0GUQ5_9BACL</name>
<protein>
    <recommendedName>
        <fullName evidence="3">Polymer-forming cytoskeletal protein</fullName>
    </recommendedName>
</protein>
<evidence type="ECO:0008006" key="3">
    <source>
        <dbReference type="Google" id="ProtNLM"/>
    </source>
</evidence>
<dbReference type="Proteomes" id="UP000298347">
    <property type="component" value="Unassembled WGS sequence"/>
</dbReference>
<sequence length="246" mass="27167">MVDDRNRNLTIMGESSTAGGKFDKMRVMGECQVNGDLEVRSCKVMGNCTVNGGMTCGYFRNMGEVTVHGELNADEMRLIGQTSVKEQCSVRKAGIYGELNCEKTLSGEEMLVRGMLHSRGNVSLEKLDMKGGIFVDGLLNCGTIEIVLKFDADNYVREIGTGSISVKKKRSIFNHAPVVNFQADLIEGDDIDLEYTTARVVRGARVAIGTGCKIDRIEYTETYTSERHTEVGEAVKILEEKKETEK</sequence>
<evidence type="ECO:0000313" key="1">
    <source>
        <dbReference type="EMBL" id="TGB00438.1"/>
    </source>
</evidence>
<dbReference type="RefSeq" id="WP_135347083.1">
    <property type="nucleotide sequence ID" value="NZ_SRJD01000001.1"/>
</dbReference>
<keyword evidence="2" id="KW-1185">Reference proteome</keyword>
<gene>
    <name evidence="1" type="ORF">E4665_01810</name>
</gene>
<proteinExistence type="predicted"/>
<dbReference type="OrthoDB" id="1730007at2"/>
<dbReference type="EMBL" id="SRJD01000001">
    <property type="protein sequence ID" value="TGB00438.1"/>
    <property type="molecule type" value="Genomic_DNA"/>
</dbReference>
<dbReference type="AlphaFoldDB" id="A0A4Z0GUQ5"/>
<comment type="caution">
    <text evidence="1">The sequence shown here is derived from an EMBL/GenBank/DDBJ whole genome shotgun (WGS) entry which is preliminary data.</text>
</comment>